<gene>
    <name evidence="8" type="ORF">CPT_Saba_007</name>
</gene>
<dbReference type="Gene3D" id="3.90.120.10">
    <property type="entry name" value="DNA Methylase, subunit A, domain 2"/>
    <property type="match status" value="1"/>
</dbReference>
<dbReference type="PANTHER" id="PTHR46098">
    <property type="entry name" value="TRNA (CYTOSINE(38)-C(5))-METHYLTRANSFERASE"/>
    <property type="match status" value="1"/>
</dbReference>
<evidence type="ECO:0000256" key="2">
    <source>
        <dbReference type="ARBA" id="ARBA00022632"/>
    </source>
</evidence>
<organism evidence="8 9">
    <name type="scientific">Proteus phage Saba</name>
    <dbReference type="NCBI Taxonomy" id="2596672"/>
    <lineage>
        <taxon>Viruses</taxon>
        <taxon>Duplodnaviria</taxon>
        <taxon>Heunggongvirae</taxon>
        <taxon>Uroviricota</taxon>
        <taxon>Caudoviricetes</taxon>
        <taxon>Casjensviridae</taxon>
        <taxon>Cenphatecvirus</taxon>
        <taxon>Cenphatecvirus saba</taxon>
    </lineage>
</organism>
<dbReference type="SUPFAM" id="SSF53335">
    <property type="entry name" value="S-adenosyl-L-methionine-dependent methyltransferases"/>
    <property type="match status" value="1"/>
</dbReference>
<name>A0A5B9NBL3_9CAUD</name>
<evidence type="ECO:0000313" key="8">
    <source>
        <dbReference type="EMBL" id="QEG09380.1"/>
    </source>
</evidence>
<evidence type="ECO:0000256" key="1">
    <source>
        <dbReference type="ARBA" id="ARBA00022603"/>
    </source>
</evidence>
<dbReference type="PROSITE" id="PS51679">
    <property type="entry name" value="SAM_MT_C5"/>
    <property type="match status" value="1"/>
</dbReference>
<dbReference type="InterPro" id="IPR029063">
    <property type="entry name" value="SAM-dependent_MTases_sf"/>
</dbReference>
<keyword evidence="9" id="KW-1185">Reference proteome</keyword>
<evidence type="ECO:0000256" key="7">
    <source>
        <dbReference type="PROSITE-ProRule" id="PRU01016"/>
    </source>
</evidence>
<dbReference type="EMBL" id="MN062188">
    <property type="protein sequence ID" value="QEG09380.1"/>
    <property type="molecule type" value="Genomic_DNA"/>
</dbReference>
<evidence type="ECO:0000256" key="6">
    <source>
        <dbReference type="ARBA" id="ARBA00033479"/>
    </source>
</evidence>
<dbReference type="GO" id="GO:0032259">
    <property type="term" value="P:methylation"/>
    <property type="evidence" value="ECO:0007669"/>
    <property type="project" value="UniProtKB-KW"/>
</dbReference>
<accession>A0A5B9NBL3</accession>
<comment type="similarity">
    <text evidence="7">Belongs to the class I-like SAM-binding methyltransferase superfamily. C5-methyltransferase family.</text>
</comment>
<protein>
    <submittedName>
        <fullName evidence="8">DNA (Cytosine-5)-methyltransferase</fullName>
    </submittedName>
</protein>
<dbReference type="PROSITE" id="PS00094">
    <property type="entry name" value="C5_MTASE_1"/>
    <property type="match status" value="1"/>
</dbReference>
<dbReference type="Gene3D" id="3.40.50.150">
    <property type="entry name" value="Vaccinia Virus protein VP39"/>
    <property type="match status" value="1"/>
</dbReference>
<proteinExistence type="inferred from homology"/>
<dbReference type="GO" id="GO:0008168">
    <property type="term" value="F:methyltransferase activity"/>
    <property type="evidence" value="ECO:0007669"/>
    <property type="project" value="UniProtKB-KW"/>
</dbReference>
<keyword evidence="2" id="KW-0945">Host-virus interaction</keyword>
<dbReference type="InterPro" id="IPR050750">
    <property type="entry name" value="C5-MTase"/>
</dbReference>
<dbReference type="GO" id="GO:0099018">
    <property type="term" value="P:symbiont-mediated evasion of host restriction-modification system"/>
    <property type="evidence" value="ECO:0007669"/>
    <property type="project" value="UniProtKB-KW"/>
</dbReference>
<dbReference type="NCBIfam" id="TIGR00675">
    <property type="entry name" value="dcm"/>
    <property type="match status" value="1"/>
</dbReference>
<dbReference type="GO" id="GO:0052170">
    <property type="term" value="P:symbiont-mediated suppression of host innate immune response"/>
    <property type="evidence" value="ECO:0007669"/>
    <property type="project" value="UniProtKB-KW"/>
</dbReference>
<evidence type="ECO:0000313" key="9">
    <source>
        <dbReference type="Proteomes" id="UP000322840"/>
    </source>
</evidence>
<dbReference type="InterPro" id="IPR018117">
    <property type="entry name" value="C5_DNA_meth_AS"/>
</dbReference>
<sequence length="427" mass="48610">MRKVNYLSLFNGISAGRLALDRAGLEVGKFYSSEIDKFANQVTDARYPDVVQLGDVNDWWEWDIDWSSIDLVTAGFPCQAWSMAGKQLGDKDPRGALFWTTLEVIGEVLKHNPNAKFMMENVKMKKEFEDYITHHTEQALGHVNKTLINSALVSAQNRNRFYWTNFEVTQPEDRGIYLKDILVDNFVTDRDKSYCIDANYFKGGSPDQYFNKSRRQIVFGGAVRGRYMVDGVRQDHKMKTAGLTTQRLEVRDDGKTNTLTTVQKDNVVVYRPCEVRENAKRSKDDMIHIADATDIKGNESNKRVYDASGKAPTLSTCQGGHREPKVAVIQTKTYNRKDGIGKDIDKALTITASDFRGLNRNQNQNCVVYEDMKYRKLTPTECARLQTFPDGWCEDIVSNTQAYKAYGNGWTVEVITHIFECAFGLDL</sequence>
<keyword evidence="1 7" id="KW-0489">Methyltransferase</keyword>
<reference evidence="9" key="1">
    <citation type="submission" date="2019-06" db="EMBL/GenBank/DDBJ databases">
        <title>The Complete Genome of Proteus mirabilis Siphophage Saba.</title>
        <authorList>
            <person name="Nyugen J."/>
            <person name="Harb L."/>
            <person name="Moreland R."/>
            <person name="Liu M."/>
            <person name="Ramsey J."/>
        </authorList>
    </citation>
    <scope>NUCLEOTIDE SEQUENCE [LARGE SCALE GENOMIC DNA]</scope>
</reference>
<keyword evidence="3 7" id="KW-0808">Transferase</keyword>
<feature type="active site" evidence="7">
    <location>
        <position position="78"/>
    </location>
</feature>
<keyword evidence="5" id="KW-0899">Viral immunoevasion</keyword>
<keyword evidence="4 7" id="KW-0949">S-adenosyl-L-methionine</keyword>
<dbReference type="InterPro" id="IPR001525">
    <property type="entry name" value="C5_MeTfrase"/>
</dbReference>
<evidence type="ECO:0000256" key="5">
    <source>
        <dbReference type="ARBA" id="ARBA00023280"/>
    </source>
</evidence>
<keyword evidence="2" id="KW-1090">Inhibition of host innate immune response by virus</keyword>
<evidence type="ECO:0000256" key="3">
    <source>
        <dbReference type="ARBA" id="ARBA00022679"/>
    </source>
</evidence>
<evidence type="ECO:0000256" key="4">
    <source>
        <dbReference type="ARBA" id="ARBA00022691"/>
    </source>
</evidence>
<keyword evidence="6" id="KW-1258">Restriction-modification system evasion by virus</keyword>
<dbReference type="Pfam" id="PF00145">
    <property type="entry name" value="DNA_methylase"/>
    <property type="match status" value="2"/>
</dbReference>
<dbReference type="PANTHER" id="PTHR46098:SF1">
    <property type="entry name" value="TRNA (CYTOSINE(38)-C(5))-METHYLTRANSFERASE"/>
    <property type="match status" value="1"/>
</dbReference>
<dbReference type="Proteomes" id="UP000322840">
    <property type="component" value="Segment"/>
</dbReference>